<keyword evidence="5 8" id="KW-1133">Transmembrane helix</keyword>
<organism evidence="11 12">
    <name type="scientific">Eeniella nana</name>
    <name type="common">Yeast</name>
    <name type="synonym">Brettanomyces nanus</name>
    <dbReference type="NCBI Taxonomy" id="13502"/>
    <lineage>
        <taxon>Eukaryota</taxon>
        <taxon>Fungi</taxon>
        <taxon>Dikarya</taxon>
        <taxon>Ascomycota</taxon>
        <taxon>Saccharomycotina</taxon>
        <taxon>Pichiomycetes</taxon>
        <taxon>Pichiales</taxon>
        <taxon>Pichiaceae</taxon>
        <taxon>Brettanomyces</taxon>
    </lineage>
</organism>
<evidence type="ECO:0000256" key="1">
    <source>
        <dbReference type="ARBA" id="ARBA00004479"/>
    </source>
</evidence>
<feature type="transmembrane region" description="Helical" evidence="8">
    <location>
        <begin position="181"/>
        <end position="200"/>
    </location>
</feature>
<dbReference type="Pfam" id="PF01105">
    <property type="entry name" value="EMP24_GP25L"/>
    <property type="match status" value="1"/>
</dbReference>
<evidence type="ECO:0000256" key="7">
    <source>
        <dbReference type="RuleBase" id="RU003827"/>
    </source>
</evidence>
<evidence type="ECO:0000313" key="11">
    <source>
        <dbReference type="EMBL" id="QPG74088.1"/>
    </source>
</evidence>
<feature type="chain" id="PRO_5034537731" description="GOLD domain-containing protein" evidence="9">
    <location>
        <begin position="16"/>
        <end position="213"/>
    </location>
</feature>
<dbReference type="PROSITE" id="PS50866">
    <property type="entry name" value="GOLD"/>
    <property type="match status" value="1"/>
</dbReference>
<comment type="subcellular location">
    <subcellularLocation>
        <location evidence="1 7">Membrane</location>
        <topology evidence="1 7">Single-pass type I membrane protein</topology>
    </subcellularLocation>
</comment>
<sequence length="213" mass="24850">MKLFLIFALINSVLASLHFYLEPKESQCFLKQLPKDSILFVQYQIEASKDRGASYQTDTEANLNVIFSVEEIFDNNHKVSNQHGQNGRFIFTALDSGEHRICLTPTTTGGYQLPVKSKLTIDLETGDKSILEGPGDNERLRKDLQLRKLYRNLNFVKMQYLMFRDREARFRDLSEIVNSSAIRWIFLQFIVLGLICYFQLRSLKTFFIKEKVF</sequence>
<dbReference type="OrthoDB" id="3427at2759"/>
<keyword evidence="3 7" id="KW-0812">Transmembrane</keyword>
<keyword evidence="4 9" id="KW-0732">Signal</keyword>
<comment type="similarity">
    <text evidence="2 7">Belongs to the EMP24/GP25L family.</text>
</comment>
<proteinExistence type="inferred from homology"/>
<evidence type="ECO:0000313" key="12">
    <source>
        <dbReference type="Proteomes" id="UP000662931"/>
    </source>
</evidence>
<protein>
    <recommendedName>
        <fullName evidence="10">GOLD domain-containing protein</fullName>
    </recommendedName>
</protein>
<dbReference type="SMART" id="SM01190">
    <property type="entry name" value="EMP24_GP25L"/>
    <property type="match status" value="1"/>
</dbReference>
<evidence type="ECO:0000256" key="4">
    <source>
        <dbReference type="ARBA" id="ARBA00022729"/>
    </source>
</evidence>
<evidence type="ECO:0000256" key="8">
    <source>
        <dbReference type="SAM" id="Phobius"/>
    </source>
</evidence>
<evidence type="ECO:0000256" key="6">
    <source>
        <dbReference type="ARBA" id="ARBA00023136"/>
    </source>
</evidence>
<dbReference type="PANTHER" id="PTHR22811">
    <property type="entry name" value="TRANSMEMBRANE EMP24 DOMAIN-CONTAINING PROTEIN"/>
    <property type="match status" value="1"/>
</dbReference>
<feature type="domain" description="GOLD" evidence="10">
    <location>
        <begin position="26"/>
        <end position="125"/>
    </location>
</feature>
<dbReference type="AlphaFoldDB" id="A0A875RZD6"/>
<name>A0A875RZD6_EENNA</name>
<keyword evidence="6 8" id="KW-0472">Membrane</keyword>
<dbReference type="Proteomes" id="UP000662931">
    <property type="component" value="Chromosome 1"/>
</dbReference>
<dbReference type="InterPro" id="IPR015720">
    <property type="entry name" value="Emp24-like"/>
</dbReference>
<dbReference type="KEGG" id="bnn:FOA43_001409"/>
<dbReference type="EMBL" id="CP064812">
    <property type="protein sequence ID" value="QPG74088.1"/>
    <property type="molecule type" value="Genomic_DNA"/>
</dbReference>
<evidence type="ECO:0000256" key="2">
    <source>
        <dbReference type="ARBA" id="ARBA00007104"/>
    </source>
</evidence>
<feature type="signal peptide" evidence="9">
    <location>
        <begin position="1"/>
        <end position="15"/>
    </location>
</feature>
<accession>A0A875RZD6</accession>
<dbReference type="GeneID" id="62194810"/>
<keyword evidence="12" id="KW-1185">Reference proteome</keyword>
<dbReference type="InterPro" id="IPR009038">
    <property type="entry name" value="GOLD_dom"/>
</dbReference>
<reference evidence="11" key="1">
    <citation type="submission" date="2020-10" db="EMBL/GenBank/DDBJ databases">
        <authorList>
            <person name="Roach M.J.R."/>
        </authorList>
    </citation>
    <scope>NUCLEOTIDE SEQUENCE</scope>
    <source>
        <strain evidence="11">CBS 1945</strain>
    </source>
</reference>
<gene>
    <name evidence="11" type="ORF">FOA43_001409</name>
</gene>
<evidence type="ECO:0000256" key="5">
    <source>
        <dbReference type="ARBA" id="ARBA00022989"/>
    </source>
</evidence>
<dbReference type="GO" id="GO:0016020">
    <property type="term" value="C:membrane"/>
    <property type="evidence" value="ECO:0007669"/>
    <property type="project" value="UniProtKB-SubCell"/>
</dbReference>
<dbReference type="RefSeq" id="XP_038777653.1">
    <property type="nucleotide sequence ID" value="XM_038921725.1"/>
</dbReference>
<evidence type="ECO:0000256" key="3">
    <source>
        <dbReference type="ARBA" id="ARBA00022692"/>
    </source>
</evidence>
<evidence type="ECO:0000256" key="9">
    <source>
        <dbReference type="SAM" id="SignalP"/>
    </source>
</evidence>
<evidence type="ECO:0000259" key="10">
    <source>
        <dbReference type="PROSITE" id="PS50866"/>
    </source>
</evidence>